<comment type="similarity">
    <text evidence="4">Belongs to the methyl-accepting chemotaxis (MCP) protein family.</text>
</comment>
<dbReference type="Proteomes" id="UP000542353">
    <property type="component" value="Unassembled WGS sequence"/>
</dbReference>
<dbReference type="PROSITE" id="PS50111">
    <property type="entry name" value="CHEMOTAXIS_TRANSDUC_2"/>
    <property type="match status" value="1"/>
</dbReference>
<evidence type="ECO:0000256" key="4">
    <source>
        <dbReference type="ARBA" id="ARBA00029447"/>
    </source>
</evidence>
<dbReference type="InterPro" id="IPR000727">
    <property type="entry name" value="T_SNARE_dom"/>
</dbReference>
<sequence length="449" mass="47396">MSNTSTIAERLKFNLIDQDTIAALRAGKAFVLAELEPILERFYQHIARFPEVSAHFKTPERMAHARKMQIKHWGVILDGRFDDAYEASVTKVGEVHNKLGLEPRWYIGGYNALVSGLIEAVALRMPTGRFDRHALQKKTALQQAIIKASMLDMDYAIAVYIEAGRRDRRTVLEKLADGFEKSIGGVVNIVASAATELQASAESMTGSAKAAATRSEVVNSASKDASKSVQSVAAATEQLTSSTMEISRQVHESARIAGGAARDADQTAATMKRLSDGAQKIGAVVDLINNIAAQTNLLALNATIEAARAGEAGRGFAVVAQEVKSLAEQTAKATAEIAGQVGDIQSSTEDSVAAIENITGVIRAVNEISSTIAAAVEQQSAATVEISRSIQDAARGTDEVASNIAGITATAGDTGAAAGEVLNAASELSRQSEKLRGEVTCFLLTVRAA</sequence>
<dbReference type="InterPro" id="IPR004089">
    <property type="entry name" value="MCPsignal_dom"/>
</dbReference>
<accession>A0A7W7Z490</accession>
<dbReference type="Pfam" id="PF11563">
    <property type="entry name" value="Protoglobin"/>
    <property type="match status" value="1"/>
</dbReference>
<evidence type="ECO:0000259" key="7">
    <source>
        <dbReference type="PROSITE" id="PS50192"/>
    </source>
</evidence>
<keyword evidence="2" id="KW-0997">Cell inner membrane</keyword>
<evidence type="ECO:0000313" key="8">
    <source>
        <dbReference type="EMBL" id="MBB5047740.1"/>
    </source>
</evidence>
<comment type="caution">
    <text evidence="8">The sequence shown here is derived from an EMBL/GenBank/DDBJ whole genome shotgun (WGS) entry which is preliminary data.</text>
</comment>
<dbReference type="GO" id="GO:0019825">
    <property type="term" value="F:oxygen binding"/>
    <property type="evidence" value="ECO:0007669"/>
    <property type="project" value="InterPro"/>
</dbReference>
<name>A0A7W7Z490_9BRAD</name>
<evidence type="ECO:0000259" key="6">
    <source>
        <dbReference type="PROSITE" id="PS50111"/>
    </source>
</evidence>
<dbReference type="AlphaFoldDB" id="A0A7W7Z490"/>
<evidence type="ECO:0000256" key="1">
    <source>
        <dbReference type="ARBA" id="ARBA00004429"/>
    </source>
</evidence>
<evidence type="ECO:0000256" key="2">
    <source>
        <dbReference type="ARBA" id="ARBA00022519"/>
    </source>
</evidence>
<keyword evidence="3 5" id="KW-0807">Transducer</keyword>
<protein>
    <submittedName>
        <fullName evidence="8">Methyl-accepting chemotaxis protein</fullName>
    </submittedName>
</protein>
<dbReference type="PANTHER" id="PTHR32089">
    <property type="entry name" value="METHYL-ACCEPTING CHEMOTAXIS PROTEIN MCPB"/>
    <property type="match status" value="1"/>
</dbReference>
<dbReference type="InterPro" id="IPR009050">
    <property type="entry name" value="Globin-like_sf"/>
</dbReference>
<comment type="subcellular location">
    <subcellularLocation>
        <location evidence="1">Cell inner membrane</location>
        <topology evidence="1">Multi-pass membrane protein</topology>
    </subcellularLocation>
</comment>
<dbReference type="SUPFAM" id="SSF58104">
    <property type="entry name" value="Methyl-accepting chemotaxis protein (MCP) signaling domain"/>
    <property type="match status" value="1"/>
</dbReference>
<dbReference type="PROSITE" id="PS50192">
    <property type="entry name" value="T_SNARE"/>
    <property type="match status" value="1"/>
</dbReference>
<evidence type="ECO:0000256" key="5">
    <source>
        <dbReference type="PROSITE-ProRule" id="PRU00284"/>
    </source>
</evidence>
<dbReference type="GO" id="GO:0005886">
    <property type="term" value="C:plasma membrane"/>
    <property type="evidence" value="ECO:0007669"/>
    <property type="project" value="UniProtKB-SubCell"/>
</dbReference>
<keyword evidence="9" id="KW-1185">Reference proteome</keyword>
<dbReference type="Pfam" id="PF00015">
    <property type="entry name" value="MCPsignal"/>
    <property type="match status" value="1"/>
</dbReference>
<dbReference type="CDD" id="cd01068">
    <property type="entry name" value="globin_sensor"/>
    <property type="match status" value="1"/>
</dbReference>
<organism evidence="8 9">
    <name type="scientific">Rhodopseudomonas rhenobacensis</name>
    <dbReference type="NCBI Taxonomy" id="87461"/>
    <lineage>
        <taxon>Bacteria</taxon>
        <taxon>Pseudomonadati</taxon>
        <taxon>Pseudomonadota</taxon>
        <taxon>Alphaproteobacteria</taxon>
        <taxon>Hyphomicrobiales</taxon>
        <taxon>Nitrobacteraceae</taxon>
        <taxon>Rhodopseudomonas</taxon>
    </lineage>
</organism>
<reference evidence="8 9" key="1">
    <citation type="submission" date="2020-08" db="EMBL/GenBank/DDBJ databases">
        <title>Genomic Encyclopedia of Type Strains, Phase IV (KMG-IV): sequencing the most valuable type-strain genomes for metagenomic binning, comparative biology and taxonomic classification.</title>
        <authorList>
            <person name="Goeker M."/>
        </authorList>
    </citation>
    <scope>NUCLEOTIDE SEQUENCE [LARGE SCALE GENOMIC DNA]</scope>
    <source>
        <strain evidence="8 9">DSM 12706</strain>
    </source>
</reference>
<dbReference type="EMBL" id="JACHIH010000014">
    <property type="protein sequence ID" value="MBB5047740.1"/>
    <property type="molecule type" value="Genomic_DNA"/>
</dbReference>
<dbReference type="GO" id="GO:0020037">
    <property type="term" value="F:heme binding"/>
    <property type="evidence" value="ECO:0007669"/>
    <property type="project" value="InterPro"/>
</dbReference>
<feature type="domain" description="T-SNARE coiled-coil homology" evidence="7">
    <location>
        <begin position="345"/>
        <end position="407"/>
    </location>
</feature>
<keyword evidence="2" id="KW-0472">Membrane</keyword>
<keyword evidence="2" id="KW-1003">Cell membrane</keyword>
<gene>
    <name evidence="8" type="ORF">HNR60_002497</name>
</gene>
<dbReference type="GO" id="GO:0007165">
    <property type="term" value="P:signal transduction"/>
    <property type="evidence" value="ECO:0007669"/>
    <property type="project" value="UniProtKB-KW"/>
</dbReference>
<dbReference type="Gene3D" id="1.10.287.950">
    <property type="entry name" value="Methyl-accepting chemotaxis protein"/>
    <property type="match status" value="1"/>
</dbReference>
<dbReference type="PANTHER" id="PTHR32089:SF112">
    <property type="entry name" value="LYSOZYME-LIKE PROTEIN-RELATED"/>
    <property type="match status" value="1"/>
</dbReference>
<dbReference type="SUPFAM" id="SSF46458">
    <property type="entry name" value="Globin-like"/>
    <property type="match status" value="1"/>
</dbReference>
<dbReference type="SMART" id="SM00283">
    <property type="entry name" value="MA"/>
    <property type="match status" value="1"/>
</dbReference>
<proteinExistence type="inferred from homology"/>
<dbReference type="RefSeq" id="WP_184257865.1">
    <property type="nucleotide sequence ID" value="NZ_JACHIH010000014.1"/>
</dbReference>
<evidence type="ECO:0000256" key="3">
    <source>
        <dbReference type="ARBA" id="ARBA00023224"/>
    </source>
</evidence>
<dbReference type="Gene3D" id="1.10.490.10">
    <property type="entry name" value="Globins"/>
    <property type="match status" value="1"/>
</dbReference>
<feature type="domain" description="Methyl-accepting transducer" evidence="6">
    <location>
        <begin position="193"/>
        <end position="429"/>
    </location>
</feature>
<dbReference type="InterPro" id="IPR039379">
    <property type="entry name" value="Protoglobin_sensor_dom"/>
</dbReference>
<dbReference type="InterPro" id="IPR012292">
    <property type="entry name" value="Globin/Proto"/>
</dbReference>
<dbReference type="InterPro" id="IPR044398">
    <property type="entry name" value="Globin-sensor_dom"/>
</dbReference>
<evidence type="ECO:0000313" key="9">
    <source>
        <dbReference type="Proteomes" id="UP000542353"/>
    </source>
</evidence>